<gene>
    <name evidence="1" type="ORF">N7482_009135</name>
</gene>
<dbReference type="RefSeq" id="XP_056538965.1">
    <property type="nucleotide sequence ID" value="XM_056691259.1"/>
</dbReference>
<dbReference type="AlphaFoldDB" id="A0A9W9HNI2"/>
<reference evidence="1" key="1">
    <citation type="submission" date="2022-11" db="EMBL/GenBank/DDBJ databases">
        <authorList>
            <person name="Petersen C."/>
        </authorList>
    </citation>
    <scope>NUCLEOTIDE SEQUENCE</scope>
    <source>
        <strain evidence="1">IBT 26290</strain>
    </source>
</reference>
<comment type="caution">
    <text evidence="1">The sequence shown here is derived from an EMBL/GenBank/DDBJ whole genome shotgun (WGS) entry which is preliminary data.</text>
</comment>
<proteinExistence type="predicted"/>
<dbReference type="Proteomes" id="UP001149163">
    <property type="component" value="Unassembled WGS sequence"/>
</dbReference>
<evidence type="ECO:0000313" key="1">
    <source>
        <dbReference type="EMBL" id="KAJ5152657.1"/>
    </source>
</evidence>
<dbReference type="EMBL" id="JAPQKN010000007">
    <property type="protein sequence ID" value="KAJ5152657.1"/>
    <property type="molecule type" value="Genomic_DNA"/>
</dbReference>
<evidence type="ECO:0000313" key="2">
    <source>
        <dbReference type="Proteomes" id="UP001149163"/>
    </source>
</evidence>
<accession>A0A9W9HNI2</accession>
<organism evidence="1 2">
    <name type="scientific">Penicillium canariense</name>
    <dbReference type="NCBI Taxonomy" id="189055"/>
    <lineage>
        <taxon>Eukaryota</taxon>
        <taxon>Fungi</taxon>
        <taxon>Dikarya</taxon>
        <taxon>Ascomycota</taxon>
        <taxon>Pezizomycotina</taxon>
        <taxon>Eurotiomycetes</taxon>
        <taxon>Eurotiomycetidae</taxon>
        <taxon>Eurotiales</taxon>
        <taxon>Aspergillaceae</taxon>
        <taxon>Penicillium</taxon>
    </lineage>
</organism>
<name>A0A9W9HNI2_9EURO</name>
<sequence length="173" mass="18534">MGPLCPTDPLEGPLVRARCILASSLAPCSVGPTVTASRGFRCSPEGPGMLIPSLDSGSPHTPRRWAHTTHHLCLHTPAKYPTVLHGCGAFSIFRLSPAPSSPSQLGRLLEPQDKFLLDVNGSGISTPSQRIDNVTRTLTAPPLDLVPIIEVRRLDPPTVRVDWGGLDVVRDAR</sequence>
<protein>
    <submittedName>
        <fullName evidence="1">Uncharacterized protein</fullName>
    </submittedName>
</protein>
<keyword evidence="2" id="KW-1185">Reference proteome</keyword>
<reference evidence="1" key="2">
    <citation type="journal article" date="2023" name="IMA Fungus">
        <title>Comparative genomic study of the Penicillium genus elucidates a diverse pangenome and 15 lateral gene transfer events.</title>
        <authorList>
            <person name="Petersen C."/>
            <person name="Sorensen T."/>
            <person name="Nielsen M.R."/>
            <person name="Sondergaard T.E."/>
            <person name="Sorensen J.L."/>
            <person name="Fitzpatrick D.A."/>
            <person name="Frisvad J.C."/>
            <person name="Nielsen K.L."/>
        </authorList>
    </citation>
    <scope>NUCLEOTIDE SEQUENCE</scope>
    <source>
        <strain evidence="1">IBT 26290</strain>
    </source>
</reference>
<dbReference type="GeneID" id="81430435"/>